<dbReference type="RefSeq" id="WP_311034757.1">
    <property type="nucleotide sequence ID" value="NZ_CP117522.1"/>
</dbReference>
<protein>
    <submittedName>
        <fullName evidence="3">SDR family oxidoreductase</fullName>
    </submittedName>
</protein>
<evidence type="ECO:0000313" key="3">
    <source>
        <dbReference type="EMBL" id="WNE95411.1"/>
    </source>
</evidence>
<accession>A0ABY9UT19</accession>
<name>A0ABY9UT19_9ACTN</name>
<evidence type="ECO:0000256" key="1">
    <source>
        <dbReference type="ARBA" id="ARBA00006484"/>
    </source>
</evidence>
<sequence>MNEVAPGAVDTEMFTTGKSEERIARMAAVTPARRLGTVDLAGLIAYLAAPASGRVNGQVISTNGGIA</sequence>
<dbReference type="EMBL" id="CP117522">
    <property type="protein sequence ID" value="WNE95411.1"/>
    <property type="molecule type" value="Genomic_DNA"/>
</dbReference>
<dbReference type="Pfam" id="PF13561">
    <property type="entry name" value="adh_short_C2"/>
    <property type="match status" value="1"/>
</dbReference>
<reference evidence="3 4" key="1">
    <citation type="submission" date="2023-02" db="EMBL/GenBank/DDBJ databases">
        <title>Streptomyces sp. SCA4-21 with antifungal activity against Fusarium oxysporum f. sp. cubense, Streptomyces sp. SCA2-17 with antifungal activity against Fusarium oxysporum f. sp. cubense.</title>
        <authorList>
            <person name="Qi D."/>
        </authorList>
    </citation>
    <scope>NUCLEOTIDE SEQUENCE [LARGE SCALE GENOMIC DNA]</scope>
    <source>
        <strain evidence="3 4">SCA4-21</strain>
    </source>
</reference>
<dbReference type="SUPFAM" id="SSF51735">
    <property type="entry name" value="NAD(P)-binding Rossmann-fold domains"/>
    <property type="match status" value="1"/>
</dbReference>
<proteinExistence type="inferred from homology"/>
<dbReference type="Gene3D" id="3.40.50.720">
    <property type="entry name" value="NAD(P)-binding Rossmann-like Domain"/>
    <property type="match status" value="1"/>
</dbReference>
<evidence type="ECO:0000256" key="2">
    <source>
        <dbReference type="ARBA" id="ARBA00023002"/>
    </source>
</evidence>
<dbReference type="PANTHER" id="PTHR48107:SF7">
    <property type="entry name" value="RE15974P"/>
    <property type="match status" value="1"/>
</dbReference>
<gene>
    <name evidence="3" type="ORF">PS467_08645</name>
</gene>
<keyword evidence="4" id="KW-1185">Reference proteome</keyword>
<keyword evidence="2" id="KW-0560">Oxidoreductase</keyword>
<dbReference type="PANTHER" id="PTHR48107">
    <property type="entry name" value="NADPH-DEPENDENT ALDEHYDE REDUCTASE-LIKE PROTEIN, CHLOROPLASTIC-RELATED"/>
    <property type="match status" value="1"/>
</dbReference>
<dbReference type="Proteomes" id="UP001305606">
    <property type="component" value="Chromosome"/>
</dbReference>
<evidence type="ECO:0000313" key="4">
    <source>
        <dbReference type="Proteomes" id="UP001305606"/>
    </source>
</evidence>
<dbReference type="InterPro" id="IPR002347">
    <property type="entry name" value="SDR_fam"/>
</dbReference>
<organism evidence="3 4">
    <name type="scientific">Streptomyces luomodiensis</name>
    <dbReference type="NCBI Taxonomy" id="3026192"/>
    <lineage>
        <taxon>Bacteria</taxon>
        <taxon>Bacillati</taxon>
        <taxon>Actinomycetota</taxon>
        <taxon>Actinomycetes</taxon>
        <taxon>Kitasatosporales</taxon>
        <taxon>Streptomycetaceae</taxon>
        <taxon>Streptomyces</taxon>
    </lineage>
</organism>
<dbReference type="InterPro" id="IPR036291">
    <property type="entry name" value="NAD(P)-bd_dom_sf"/>
</dbReference>
<comment type="similarity">
    <text evidence="1">Belongs to the short-chain dehydrogenases/reductases (SDR) family.</text>
</comment>